<dbReference type="Proteomes" id="UP000230731">
    <property type="component" value="Unassembled WGS sequence"/>
</dbReference>
<keyword evidence="2" id="KW-0547">Nucleotide-binding</keyword>
<evidence type="ECO:0000313" key="11">
    <source>
        <dbReference type="Proteomes" id="UP000230731"/>
    </source>
</evidence>
<evidence type="ECO:0000259" key="8">
    <source>
        <dbReference type="PROSITE" id="PS51192"/>
    </source>
</evidence>
<dbReference type="InterPro" id="IPR006935">
    <property type="entry name" value="Helicase/UvrB_N"/>
</dbReference>
<dbReference type="InterPro" id="IPR004807">
    <property type="entry name" value="UvrB"/>
</dbReference>
<dbReference type="Gene3D" id="3.40.50.300">
    <property type="entry name" value="P-loop containing nucleotide triphosphate hydrolases"/>
    <property type="match status" value="3"/>
</dbReference>
<gene>
    <name evidence="10" type="ORF">COT71_01480</name>
</gene>
<dbReference type="InterPro" id="IPR014001">
    <property type="entry name" value="Helicase_ATP-bd"/>
</dbReference>
<keyword evidence="4" id="KW-0228">DNA excision</keyword>
<dbReference type="InterPro" id="IPR041471">
    <property type="entry name" value="UvrB_inter"/>
</dbReference>
<keyword evidence="3" id="KW-0227">DNA damage</keyword>
<dbReference type="GO" id="GO:0006289">
    <property type="term" value="P:nucleotide-excision repair"/>
    <property type="evidence" value="ECO:0007669"/>
    <property type="project" value="InterPro"/>
</dbReference>
<dbReference type="PROSITE" id="PS51194">
    <property type="entry name" value="HELICASE_CTER"/>
    <property type="match status" value="1"/>
</dbReference>
<feature type="domain" description="Helicase ATP-binding" evidence="8">
    <location>
        <begin position="27"/>
        <end position="184"/>
    </location>
</feature>
<evidence type="ECO:0000259" key="9">
    <source>
        <dbReference type="PROSITE" id="PS51194"/>
    </source>
</evidence>
<evidence type="ECO:0000256" key="2">
    <source>
        <dbReference type="ARBA" id="ARBA00022741"/>
    </source>
</evidence>
<dbReference type="PANTHER" id="PTHR24029:SF0">
    <property type="entry name" value="UVRABC SYSTEM PROTEIN B"/>
    <property type="match status" value="1"/>
</dbReference>
<dbReference type="NCBIfam" id="TIGR00631">
    <property type="entry name" value="uvrb"/>
    <property type="match status" value="1"/>
</dbReference>
<dbReference type="AlphaFoldDB" id="A0A2M6WZR2"/>
<evidence type="ECO:0000256" key="3">
    <source>
        <dbReference type="ARBA" id="ARBA00022763"/>
    </source>
</evidence>
<keyword evidence="7" id="KW-0234">DNA repair</keyword>
<sequence>MAAKKFKFKAPFKPAGDQPHAIAELNRGLAAGQGKQTLLGVTGAGKTAVMGWIIENAQKPTLIISHNKTLAAQLAEEFKAFFPDNAVEYFVSYYDYYQPEAYIARTDTYIAKDSAINEEIDRLRHAAMESILTRRDVIVVASVSCIYGLGTPREYFENRLALAAGQTISRREILQQLTHLQYTRNDIDLVRGAYRVRGDIIDIHPAGEDMILRIETFGDRIERLAELDPLTGEIAQEHQEAAVFPATFFMTSPEQKTAALASIRTELAEQIRHFRKSNLPLEAERIEQRTTYDLEMIEHVGYCSGIENYSRHFDGRVPGRPPATLIDYFRHTAGNNFLTIIDESHMTIPQLGAMHGGDSARKDSLVRYGFRLPSARDNRPLKFNEFEDKVSQTIFVSATPGPYENRTGTRTVQLIVRPTGLVDPPVDIEPTAQQVDDVITRINERITRGQRTLVTTLTKRMAEELATYLIELNIKAAYLHADIDTLERLEILRDLRTGAYDVLVGINLLREGLDLPEVSLVAIMDADKEGYLRSET</sequence>
<dbReference type="GO" id="GO:0003677">
    <property type="term" value="F:DNA binding"/>
    <property type="evidence" value="ECO:0007669"/>
    <property type="project" value="InterPro"/>
</dbReference>
<dbReference type="SMART" id="SM00487">
    <property type="entry name" value="DEXDc"/>
    <property type="match status" value="1"/>
</dbReference>
<dbReference type="GO" id="GO:0009380">
    <property type="term" value="C:excinuclease repair complex"/>
    <property type="evidence" value="ECO:0007669"/>
    <property type="project" value="InterPro"/>
</dbReference>
<comment type="caution">
    <text evidence="10">The sequence shown here is derived from an EMBL/GenBank/DDBJ whole genome shotgun (WGS) entry which is preliminary data.</text>
</comment>
<dbReference type="SUPFAM" id="SSF52540">
    <property type="entry name" value="P-loop containing nucleoside triphosphate hydrolases"/>
    <property type="match status" value="2"/>
</dbReference>
<dbReference type="PANTHER" id="PTHR24029">
    <property type="entry name" value="UVRABC SYSTEM PROTEIN B"/>
    <property type="match status" value="1"/>
</dbReference>
<organism evidence="10 11">
    <name type="scientific">Candidatus Andersenbacteria bacterium CG10_big_fil_rev_8_21_14_0_10_54_11</name>
    <dbReference type="NCBI Taxonomy" id="1974485"/>
    <lineage>
        <taxon>Bacteria</taxon>
        <taxon>Candidatus Anderseniibacteriota</taxon>
    </lineage>
</organism>
<dbReference type="NCBIfam" id="NF003673">
    <property type="entry name" value="PRK05298.1"/>
    <property type="match status" value="1"/>
</dbReference>
<dbReference type="PROSITE" id="PS51192">
    <property type="entry name" value="HELICASE_ATP_BIND_1"/>
    <property type="match status" value="1"/>
</dbReference>
<evidence type="ECO:0000256" key="5">
    <source>
        <dbReference type="ARBA" id="ARBA00022840"/>
    </source>
</evidence>
<dbReference type="EMBL" id="PEZP01000017">
    <property type="protein sequence ID" value="PIT98291.1"/>
    <property type="molecule type" value="Genomic_DNA"/>
</dbReference>
<reference evidence="11" key="1">
    <citation type="submission" date="2017-09" db="EMBL/GenBank/DDBJ databases">
        <title>Depth-based differentiation of microbial function through sediment-hosted aquifers and enrichment of novel symbionts in the deep terrestrial subsurface.</title>
        <authorList>
            <person name="Probst A.J."/>
            <person name="Ladd B."/>
            <person name="Jarett J.K."/>
            <person name="Geller-Mcgrath D.E."/>
            <person name="Sieber C.M.K."/>
            <person name="Emerson J.B."/>
            <person name="Anantharaman K."/>
            <person name="Thomas B.C."/>
            <person name="Malmstrom R."/>
            <person name="Stieglmeier M."/>
            <person name="Klingl A."/>
            <person name="Woyke T."/>
            <person name="Ryan C.M."/>
            <person name="Banfield J.F."/>
        </authorList>
    </citation>
    <scope>NUCLEOTIDE SEQUENCE [LARGE SCALE GENOMIC DNA]</scope>
</reference>
<feature type="non-terminal residue" evidence="10">
    <location>
        <position position="536"/>
    </location>
</feature>
<dbReference type="InterPro" id="IPR001650">
    <property type="entry name" value="Helicase_C-like"/>
</dbReference>
<dbReference type="InterPro" id="IPR027417">
    <property type="entry name" value="P-loop_NTPase"/>
</dbReference>
<accession>A0A2M6WZR2</accession>
<keyword evidence="5" id="KW-0067">ATP-binding</keyword>
<evidence type="ECO:0000256" key="6">
    <source>
        <dbReference type="ARBA" id="ARBA00022881"/>
    </source>
</evidence>
<dbReference type="GO" id="GO:0004518">
    <property type="term" value="F:nuclease activity"/>
    <property type="evidence" value="ECO:0007669"/>
    <property type="project" value="UniProtKB-KW"/>
</dbReference>
<evidence type="ECO:0000313" key="10">
    <source>
        <dbReference type="EMBL" id="PIT98291.1"/>
    </source>
</evidence>
<dbReference type="SMART" id="SM00490">
    <property type="entry name" value="HELICc"/>
    <property type="match status" value="1"/>
</dbReference>
<keyword evidence="6" id="KW-0267">Excision nuclease</keyword>
<keyword evidence="1" id="KW-0963">Cytoplasm</keyword>
<dbReference type="Pfam" id="PF04851">
    <property type="entry name" value="ResIII"/>
    <property type="match status" value="1"/>
</dbReference>
<protein>
    <submittedName>
        <fullName evidence="10">Excinuclease ABC subunit B</fullName>
    </submittedName>
</protein>
<feature type="domain" description="Helicase C-terminal" evidence="9">
    <location>
        <begin position="434"/>
        <end position="536"/>
    </location>
</feature>
<name>A0A2M6WZR2_9BACT</name>
<dbReference type="Pfam" id="PF00271">
    <property type="entry name" value="Helicase_C"/>
    <property type="match status" value="1"/>
</dbReference>
<evidence type="ECO:0000256" key="7">
    <source>
        <dbReference type="ARBA" id="ARBA00023204"/>
    </source>
</evidence>
<dbReference type="CDD" id="cd17916">
    <property type="entry name" value="DEXHc_UvrB"/>
    <property type="match status" value="1"/>
</dbReference>
<dbReference type="GO" id="GO:0016887">
    <property type="term" value="F:ATP hydrolysis activity"/>
    <property type="evidence" value="ECO:0007669"/>
    <property type="project" value="InterPro"/>
</dbReference>
<dbReference type="GO" id="GO:0005524">
    <property type="term" value="F:ATP binding"/>
    <property type="evidence" value="ECO:0007669"/>
    <property type="project" value="UniProtKB-KW"/>
</dbReference>
<proteinExistence type="predicted"/>
<dbReference type="Pfam" id="PF17757">
    <property type="entry name" value="UvrB_inter"/>
    <property type="match status" value="1"/>
</dbReference>
<evidence type="ECO:0000256" key="1">
    <source>
        <dbReference type="ARBA" id="ARBA00022490"/>
    </source>
</evidence>
<evidence type="ECO:0000256" key="4">
    <source>
        <dbReference type="ARBA" id="ARBA00022769"/>
    </source>
</evidence>